<reference evidence="2" key="2">
    <citation type="submission" date="2018-03" db="EMBL/GenBank/DDBJ databases">
        <title>The Triticum urartu genome reveals the dynamic nature of wheat genome evolution.</title>
        <authorList>
            <person name="Ling H."/>
            <person name="Ma B."/>
            <person name="Shi X."/>
            <person name="Liu H."/>
            <person name="Dong L."/>
            <person name="Sun H."/>
            <person name="Cao Y."/>
            <person name="Gao Q."/>
            <person name="Zheng S."/>
            <person name="Li Y."/>
            <person name="Yu Y."/>
            <person name="Du H."/>
            <person name="Qi M."/>
            <person name="Li Y."/>
            <person name="Yu H."/>
            <person name="Cui Y."/>
            <person name="Wang N."/>
            <person name="Chen C."/>
            <person name="Wu H."/>
            <person name="Zhao Y."/>
            <person name="Zhang J."/>
            <person name="Li Y."/>
            <person name="Zhou W."/>
            <person name="Zhang B."/>
            <person name="Hu W."/>
            <person name="Eijk M."/>
            <person name="Tang J."/>
            <person name="Witsenboer H."/>
            <person name="Zhao S."/>
            <person name="Li Z."/>
            <person name="Zhang A."/>
            <person name="Wang D."/>
            <person name="Liang C."/>
        </authorList>
    </citation>
    <scope>NUCLEOTIDE SEQUENCE [LARGE SCALE GENOMIC DNA]</scope>
    <source>
        <strain evidence="2">cv. G1812</strain>
    </source>
</reference>
<dbReference type="Proteomes" id="UP000015106">
    <property type="component" value="Chromosome 1"/>
</dbReference>
<dbReference type="SUPFAM" id="SSF56672">
    <property type="entry name" value="DNA/RNA polymerases"/>
    <property type="match status" value="1"/>
</dbReference>
<evidence type="ECO:0000313" key="2">
    <source>
        <dbReference type="EnsemblPlants" id="TuG1812G0100003138.01.T01.cds453370"/>
    </source>
</evidence>
<dbReference type="AlphaFoldDB" id="A0A8R7K3J4"/>
<evidence type="ECO:0000259" key="1">
    <source>
        <dbReference type="PROSITE" id="PS50878"/>
    </source>
</evidence>
<reference evidence="3" key="1">
    <citation type="journal article" date="2013" name="Nature">
        <title>Draft genome of the wheat A-genome progenitor Triticum urartu.</title>
        <authorList>
            <person name="Ling H.Q."/>
            <person name="Zhao S."/>
            <person name="Liu D."/>
            <person name="Wang J."/>
            <person name="Sun H."/>
            <person name="Zhang C."/>
            <person name="Fan H."/>
            <person name="Li D."/>
            <person name="Dong L."/>
            <person name="Tao Y."/>
            <person name="Gao C."/>
            <person name="Wu H."/>
            <person name="Li Y."/>
            <person name="Cui Y."/>
            <person name="Guo X."/>
            <person name="Zheng S."/>
            <person name="Wang B."/>
            <person name="Yu K."/>
            <person name="Liang Q."/>
            <person name="Yang W."/>
            <person name="Lou X."/>
            <person name="Chen J."/>
            <person name="Feng M."/>
            <person name="Jian J."/>
            <person name="Zhang X."/>
            <person name="Luo G."/>
            <person name="Jiang Y."/>
            <person name="Liu J."/>
            <person name="Wang Z."/>
            <person name="Sha Y."/>
            <person name="Zhang B."/>
            <person name="Wu H."/>
            <person name="Tang D."/>
            <person name="Shen Q."/>
            <person name="Xue P."/>
            <person name="Zou S."/>
            <person name="Wang X."/>
            <person name="Liu X."/>
            <person name="Wang F."/>
            <person name="Yang Y."/>
            <person name="An X."/>
            <person name="Dong Z."/>
            <person name="Zhang K."/>
            <person name="Zhang X."/>
            <person name="Luo M.C."/>
            <person name="Dvorak J."/>
            <person name="Tong Y."/>
            <person name="Wang J."/>
            <person name="Yang H."/>
            <person name="Li Z."/>
            <person name="Wang D."/>
            <person name="Zhang A."/>
            <person name="Wang J."/>
        </authorList>
    </citation>
    <scope>NUCLEOTIDE SEQUENCE</scope>
    <source>
        <strain evidence="3">cv. G1812</strain>
    </source>
</reference>
<dbReference type="PROSITE" id="PS50878">
    <property type="entry name" value="RT_POL"/>
    <property type="match status" value="1"/>
</dbReference>
<dbReference type="PANTHER" id="PTHR31635:SF196">
    <property type="entry name" value="REVERSE TRANSCRIPTASE DOMAIN-CONTAINING PROTEIN-RELATED"/>
    <property type="match status" value="1"/>
</dbReference>
<dbReference type="InterPro" id="IPR043502">
    <property type="entry name" value="DNA/RNA_pol_sf"/>
</dbReference>
<feature type="domain" description="Reverse transcriptase" evidence="1">
    <location>
        <begin position="1"/>
        <end position="136"/>
    </location>
</feature>
<proteinExistence type="predicted"/>
<sequence>GVIKIFSKIIALRLAPKLSALVDQCQSAFIKKRRIQENFLHVRNTARLFHKSRKPAVLLKLDLAKAFDSISWAYLLDMLEARGFGQRWREWISMLLCSSASRVMINGQQSEVIHHMCGLRQGDPISPFLFILAMDP</sequence>
<dbReference type="InterPro" id="IPR000477">
    <property type="entry name" value="RT_dom"/>
</dbReference>
<dbReference type="Gramene" id="TuG1812G0100003138.01.T01">
    <property type="protein sequence ID" value="TuG1812G0100003138.01.T01.cds453370"/>
    <property type="gene ID" value="TuG1812G0100003138.01"/>
</dbReference>
<accession>A0A8R7K3J4</accession>
<reference evidence="2" key="3">
    <citation type="submission" date="2022-06" db="UniProtKB">
        <authorList>
            <consortium name="EnsemblPlants"/>
        </authorList>
    </citation>
    <scope>IDENTIFICATION</scope>
</reference>
<name>A0A8R7K3J4_TRIUA</name>
<dbReference type="EnsemblPlants" id="TuG1812G0100003138.01.T01">
    <property type="protein sequence ID" value="TuG1812G0100003138.01.T01.cds453370"/>
    <property type="gene ID" value="TuG1812G0100003138.01"/>
</dbReference>
<keyword evidence="3" id="KW-1185">Reference proteome</keyword>
<dbReference type="PANTHER" id="PTHR31635">
    <property type="entry name" value="REVERSE TRANSCRIPTASE DOMAIN-CONTAINING PROTEIN-RELATED"/>
    <property type="match status" value="1"/>
</dbReference>
<organism evidence="2 3">
    <name type="scientific">Triticum urartu</name>
    <name type="common">Red wild einkorn</name>
    <name type="synonym">Crithodium urartu</name>
    <dbReference type="NCBI Taxonomy" id="4572"/>
    <lineage>
        <taxon>Eukaryota</taxon>
        <taxon>Viridiplantae</taxon>
        <taxon>Streptophyta</taxon>
        <taxon>Embryophyta</taxon>
        <taxon>Tracheophyta</taxon>
        <taxon>Spermatophyta</taxon>
        <taxon>Magnoliopsida</taxon>
        <taxon>Liliopsida</taxon>
        <taxon>Poales</taxon>
        <taxon>Poaceae</taxon>
        <taxon>BOP clade</taxon>
        <taxon>Pooideae</taxon>
        <taxon>Triticodae</taxon>
        <taxon>Triticeae</taxon>
        <taxon>Triticinae</taxon>
        <taxon>Triticum</taxon>
    </lineage>
</organism>
<evidence type="ECO:0000313" key="3">
    <source>
        <dbReference type="Proteomes" id="UP000015106"/>
    </source>
</evidence>
<protein>
    <recommendedName>
        <fullName evidence="1">Reverse transcriptase domain-containing protein</fullName>
    </recommendedName>
</protein>
<dbReference type="Pfam" id="PF00078">
    <property type="entry name" value="RVT_1"/>
    <property type="match status" value="1"/>
</dbReference>